<dbReference type="AlphaFoldDB" id="A0AAN7W3Z1"/>
<dbReference type="Proteomes" id="UP001310594">
    <property type="component" value="Unassembled WGS sequence"/>
</dbReference>
<protein>
    <submittedName>
        <fullName evidence="1">Uncharacterized protein</fullName>
    </submittedName>
</protein>
<sequence length="239" mass="27475">MKSRGVKTSRPSHRTLQFAVLPFLSPFPFLELPREMRDLIYNCLAHEVYGVYCNQHDRPPWAWGYGTSTPASRHESKVLLAEYSRTCHQFQEELDEAYIAITPWERKVEFAIEGVPKNRPIDSSERGDRIARCMRRWDLSAELDGVLLYGQPSDYSVKVVFDSKLPLGYSLEWKHLVTDDGMLAMLYGELVERVESTMAGAVRERHAMDQKIGSTRAGVERMVDAFYIQVNIPAFLQRA</sequence>
<proteinExistence type="predicted"/>
<evidence type="ECO:0000313" key="1">
    <source>
        <dbReference type="EMBL" id="KAK5699705.1"/>
    </source>
</evidence>
<organism evidence="1 2">
    <name type="scientific">Elasticomyces elasticus</name>
    <dbReference type="NCBI Taxonomy" id="574655"/>
    <lineage>
        <taxon>Eukaryota</taxon>
        <taxon>Fungi</taxon>
        <taxon>Dikarya</taxon>
        <taxon>Ascomycota</taxon>
        <taxon>Pezizomycotina</taxon>
        <taxon>Dothideomycetes</taxon>
        <taxon>Dothideomycetidae</taxon>
        <taxon>Mycosphaerellales</taxon>
        <taxon>Teratosphaeriaceae</taxon>
        <taxon>Elasticomyces</taxon>
    </lineage>
</organism>
<evidence type="ECO:0000313" key="2">
    <source>
        <dbReference type="Proteomes" id="UP001310594"/>
    </source>
</evidence>
<accession>A0AAN7W3Z1</accession>
<comment type="caution">
    <text evidence="1">The sequence shown here is derived from an EMBL/GenBank/DDBJ whole genome shotgun (WGS) entry which is preliminary data.</text>
</comment>
<gene>
    <name evidence="1" type="ORF">LTR97_005836</name>
</gene>
<name>A0AAN7W3Z1_9PEZI</name>
<reference evidence="1" key="1">
    <citation type="submission" date="2023-08" db="EMBL/GenBank/DDBJ databases">
        <title>Black Yeasts Isolated from many extreme environments.</title>
        <authorList>
            <person name="Coleine C."/>
            <person name="Stajich J.E."/>
            <person name="Selbmann L."/>
        </authorList>
    </citation>
    <scope>NUCLEOTIDE SEQUENCE</scope>
    <source>
        <strain evidence="1">CCFEE 5810</strain>
    </source>
</reference>
<dbReference type="EMBL" id="JAVRQU010000008">
    <property type="protein sequence ID" value="KAK5699705.1"/>
    <property type="molecule type" value="Genomic_DNA"/>
</dbReference>